<dbReference type="AlphaFoldDB" id="A0AAQ3NR52"/>
<evidence type="ECO:0000313" key="1">
    <source>
        <dbReference type="EMBL" id="WVZ13750.1"/>
    </source>
</evidence>
<keyword evidence="2" id="KW-1185">Reference proteome</keyword>
<evidence type="ECO:0000313" key="2">
    <source>
        <dbReference type="Proteomes" id="UP001374535"/>
    </source>
</evidence>
<proteinExistence type="predicted"/>
<gene>
    <name evidence="1" type="ORF">V8G54_011316</name>
</gene>
<sequence length="124" mass="14820">MYPQQYFPRNPLIRQKCFLNIRIQWMLKIILKVEYNYVTTFSCPTYITTTKTRNTIINIIVYTNTETKPDNERRLDIIPDSNNSTHSESGQFFTKPETLRVSLARVVKQFWDFPTWKNTGSHYC</sequence>
<protein>
    <submittedName>
        <fullName evidence="1">Uncharacterized protein</fullName>
    </submittedName>
</protein>
<name>A0AAQ3NR52_VIGMU</name>
<organism evidence="1 2">
    <name type="scientific">Vigna mungo</name>
    <name type="common">Black gram</name>
    <name type="synonym">Phaseolus mungo</name>
    <dbReference type="NCBI Taxonomy" id="3915"/>
    <lineage>
        <taxon>Eukaryota</taxon>
        <taxon>Viridiplantae</taxon>
        <taxon>Streptophyta</taxon>
        <taxon>Embryophyta</taxon>
        <taxon>Tracheophyta</taxon>
        <taxon>Spermatophyta</taxon>
        <taxon>Magnoliopsida</taxon>
        <taxon>eudicotyledons</taxon>
        <taxon>Gunneridae</taxon>
        <taxon>Pentapetalae</taxon>
        <taxon>rosids</taxon>
        <taxon>fabids</taxon>
        <taxon>Fabales</taxon>
        <taxon>Fabaceae</taxon>
        <taxon>Papilionoideae</taxon>
        <taxon>50 kb inversion clade</taxon>
        <taxon>NPAAA clade</taxon>
        <taxon>indigoferoid/millettioid clade</taxon>
        <taxon>Phaseoleae</taxon>
        <taxon>Vigna</taxon>
    </lineage>
</organism>
<accession>A0AAQ3NR52</accession>
<dbReference type="Proteomes" id="UP001374535">
    <property type="component" value="Chromosome 4"/>
</dbReference>
<dbReference type="EMBL" id="CP144697">
    <property type="protein sequence ID" value="WVZ13750.1"/>
    <property type="molecule type" value="Genomic_DNA"/>
</dbReference>
<reference evidence="1 2" key="1">
    <citation type="journal article" date="2023" name="Life. Sci Alliance">
        <title>Evolutionary insights into 3D genome organization and epigenetic landscape of Vigna mungo.</title>
        <authorList>
            <person name="Junaid A."/>
            <person name="Singh B."/>
            <person name="Bhatia S."/>
        </authorList>
    </citation>
    <scope>NUCLEOTIDE SEQUENCE [LARGE SCALE GENOMIC DNA]</scope>
    <source>
        <strain evidence="1">Urdbean</strain>
    </source>
</reference>